<protein>
    <submittedName>
        <fullName evidence="1">Uncharacterized protein</fullName>
    </submittedName>
</protein>
<dbReference type="Proteomes" id="UP000091926">
    <property type="component" value="Chromosome"/>
</dbReference>
<name>A0A193GE04_9BORD</name>
<organism evidence="1 2">
    <name type="scientific">Bordetella flabilis</name>
    <dbReference type="NCBI Taxonomy" id="463014"/>
    <lineage>
        <taxon>Bacteria</taxon>
        <taxon>Pseudomonadati</taxon>
        <taxon>Pseudomonadota</taxon>
        <taxon>Betaproteobacteria</taxon>
        <taxon>Burkholderiales</taxon>
        <taxon>Alcaligenaceae</taxon>
        <taxon>Bordetella</taxon>
    </lineage>
</organism>
<dbReference type="KEGG" id="bfz:BAU07_10745"/>
<accession>A0A193GE04</accession>
<dbReference type="AlphaFoldDB" id="A0A193GE04"/>
<gene>
    <name evidence="1" type="ORF">BAU07_10745</name>
</gene>
<proteinExistence type="predicted"/>
<reference evidence="1 2" key="1">
    <citation type="submission" date="2016-06" db="EMBL/GenBank/DDBJ databases">
        <title>Complete genome sequences of Bordetella bronchialis and Bordetella flabilis.</title>
        <authorList>
            <person name="LiPuma J.J."/>
            <person name="Spilker T."/>
        </authorList>
    </citation>
    <scope>NUCLEOTIDE SEQUENCE [LARGE SCALE GENOMIC DNA]</scope>
    <source>
        <strain evidence="1 2">AU10664</strain>
    </source>
</reference>
<keyword evidence="2" id="KW-1185">Reference proteome</keyword>
<evidence type="ECO:0000313" key="1">
    <source>
        <dbReference type="EMBL" id="ANN77519.1"/>
    </source>
</evidence>
<dbReference type="STRING" id="463014.BAU07_10745"/>
<evidence type="ECO:0000313" key="2">
    <source>
        <dbReference type="Proteomes" id="UP000091926"/>
    </source>
</evidence>
<dbReference type="RefSeq" id="WP_066657221.1">
    <property type="nucleotide sequence ID" value="NZ_CBCSCL010000006.1"/>
</dbReference>
<dbReference type="EMBL" id="CP016172">
    <property type="protein sequence ID" value="ANN77519.1"/>
    <property type="molecule type" value="Genomic_DNA"/>
</dbReference>
<sequence length="302" mass="32958">MSRFQSFVLQCVLFVPLVMLSGKCMAVNAWIFIPTQSAAQAESLMDRIFGGQDIELTPRESDLLAQEFLNFLVTPLTHRHFLFAYGTPRQATGSLNREAFQYGLLLQIRVDMNFRVADQVIWAFSKELTAENDPSGSLRRMLEFGPVFGNLYASPISRGGFVAGFDGTTVPHTAVINASIQHRGVLDPAVENPAWDPNTPFGPNNTPVDFSDPPTAMTPRAIQVIRQAARNIFTVAAVCVAYWVLTNYGSGPGGQPEDASAGTGTCTNVALMQLTEFDGLEAGYRARFSPAVNGIIHTFSDE</sequence>